<accession>A2DAA4</accession>
<dbReference type="GO" id="GO:0003723">
    <property type="term" value="F:RNA binding"/>
    <property type="evidence" value="ECO:0000318"/>
    <property type="project" value="GO_Central"/>
</dbReference>
<dbReference type="eggNOG" id="KOG1475">
    <property type="taxonomic scope" value="Eukaryota"/>
</dbReference>
<evidence type="ECO:0000256" key="2">
    <source>
        <dbReference type="ARBA" id="ARBA00022980"/>
    </source>
</evidence>
<dbReference type="PROSITE" id="PS00939">
    <property type="entry name" value="RIBOSOMAL_L1E"/>
    <property type="match status" value="1"/>
</dbReference>
<dbReference type="STRING" id="5722.A2DAA4"/>
<dbReference type="GO" id="GO:0006412">
    <property type="term" value="P:translation"/>
    <property type="evidence" value="ECO:0007669"/>
    <property type="project" value="InterPro"/>
</dbReference>
<dbReference type="InterPro" id="IPR002136">
    <property type="entry name" value="Ribosomal_uL4"/>
</dbReference>
<evidence type="ECO:0000256" key="1">
    <source>
        <dbReference type="ARBA" id="ARBA00010528"/>
    </source>
</evidence>
<gene>
    <name evidence="7" type="ORF">TVAG_476810</name>
</gene>
<keyword evidence="8" id="KW-1185">Reference proteome</keyword>
<dbReference type="Gene3D" id="3.40.1370.10">
    <property type="match status" value="1"/>
</dbReference>
<feature type="domain" description="Large ribosomal subunit protein uL4 C-terminal" evidence="6">
    <location>
        <begin position="266"/>
        <end position="297"/>
    </location>
</feature>
<dbReference type="Proteomes" id="UP000001542">
    <property type="component" value="Unassembled WGS sequence"/>
</dbReference>
<dbReference type="InterPro" id="IPR023574">
    <property type="entry name" value="Ribosomal_uL4_dom_sf"/>
</dbReference>
<reference evidence="7" key="1">
    <citation type="submission" date="2006-10" db="EMBL/GenBank/DDBJ databases">
        <authorList>
            <person name="Amadeo P."/>
            <person name="Zhao Q."/>
            <person name="Wortman J."/>
            <person name="Fraser-Liggett C."/>
            <person name="Carlton J."/>
        </authorList>
    </citation>
    <scope>NUCLEOTIDE SEQUENCE</scope>
    <source>
        <strain evidence="7">G3</strain>
    </source>
</reference>
<dbReference type="SUPFAM" id="SSF52166">
    <property type="entry name" value="Ribosomal protein L4"/>
    <property type="match status" value="1"/>
</dbReference>
<comment type="similarity">
    <text evidence="1">Belongs to the universal ribosomal protein uL4 family.</text>
</comment>
<dbReference type="GO" id="GO:0003735">
    <property type="term" value="F:structural constituent of ribosome"/>
    <property type="evidence" value="ECO:0000318"/>
    <property type="project" value="GO_Central"/>
</dbReference>
<dbReference type="InParanoid" id="A2DAA4"/>
<keyword evidence="3" id="KW-0687">Ribonucleoprotein</keyword>
<dbReference type="KEGG" id="tva:5468310"/>
<dbReference type="FunFam" id="3.40.1370.10:FF:000011">
    <property type="entry name" value="50S ribosomal protein L4"/>
    <property type="match status" value="1"/>
</dbReference>
<evidence type="ECO:0000256" key="5">
    <source>
        <dbReference type="ARBA" id="ARBA00035353"/>
    </source>
</evidence>
<dbReference type="RefSeq" id="XP_001583738.1">
    <property type="nucleotide sequence ID" value="XM_001583688.1"/>
</dbReference>
<dbReference type="OrthoDB" id="10259785at2759"/>
<keyword evidence="2 7" id="KW-0689">Ribosomal protein</keyword>
<dbReference type="SMR" id="A2DAA4"/>
<dbReference type="GO" id="GO:0022625">
    <property type="term" value="C:cytosolic large ribosomal subunit"/>
    <property type="evidence" value="ECO:0000318"/>
    <property type="project" value="GO_Central"/>
</dbReference>
<evidence type="ECO:0000259" key="6">
    <source>
        <dbReference type="Pfam" id="PF14374"/>
    </source>
</evidence>
<dbReference type="InterPro" id="IPR045240">
    <property type="entry name" value="Ribosomal_uL4_euk/arch"/>
</dbReference>
<dbReference type="VEuPathDB" id="TrichDB:TVAG_476810"/>
<dbReference type="InterPro" id="IPR025755">
    <property type="entry name" value="Ribos_uL4_C_dom"/>
</dbReference>
<dbReference type="FunCoup" id="A2DAA4">
    <property type="interactions" value="719"/>
</dbReference>
<dbReference type="AlphaFoldDB" id="A2DAA4"/>
<dbReference type="Pfam" id="PF00573">
    <property type="entry name" value="Ribosomal_L4"/>
    <property type="match status" value="1"/>
</dbReference>
<proteinExistence type="inferred from homology"/>
<evidence type="ECO:0000313" key="7">
    <source>
        <dbReference type="EMBL" id="EAY22752.1"/>
    </source>
</evidence>
<evidence type="ECO:0000256" key="4">
    <source>
        <dbReference type="ARBA" id="ARBA00035244"/>
    </source>
</evidence>
<protein>
    <recommendedName>
        <fullName evidence="4">Large ribosomal subunit protein uL4</fullName>
    </recommendedName>
    <alternativeName>
        <fullName evidence="5">60S ribosomal protein L4</fullName>
    </alternativeName>
</protein>
<reference evidence="7" key="2">
    <citation type="journal article" date="2007" name="Science">
        <title>Draft genome sequence of the sexually transmitted pathogen Trichomonas vaginalis.</title>
        <authorList>
            <person name="Carlton J.M."/>
            <person name="Hirt R.P."/>
            <person name="Silva J.C."/>
            <person name="Delcher A.L."/>
            <person name="Schatz M."/>
            <person name="Zhao Q."/>
            <person name="Wortman J.R."/>
            <person name="Bidwell S.L."/>
            <person name="Alsmark U.C.M."/>
            <person name="Besteiro S."/>
            <person name="Sicheritz-Ponten T."/>
            <person name="Noel C.J."/>
            <person name="Dacks J.B."/>
            <person name="Foster P.G."/>
            <person name="Simillion C."/>
            <person name="Van de Peer Y."/>
            <person name="Miranda-Saavedra D."/>
            <person name="Barton G.J."/>
            <person name="Westrop G.D."/>
            <person name="Mueller S."/>
            <person name="Dessi D."/>
            <person name="Fiori P.L."/>
            <person name="Ren Q."/>
            <person name="Paulsen I."/>
            <person name="Zhang H."/>
            <person name="Bastida-Corcuera F.D."/>
            <person name="Simoes-Barbosa A."/>
            <person name="Brown M.T."/>
            <person name="Hayes R.D."/>
            <person name="Mukherjee M."/>
            <person name="Okumura C.Y."/>
            <person name="Schneider R."/>
            <person name="Smith A.J."/>
            <person name="Vanacova S."/>
            <person name="Villalvazo M."/>
            <person name="Haas B.J."/>
            <person name="Pertea M."/>
            <person name="Feldblyum T.V."/>
            <person name="Utterback T.R."/>
            <person name="Shu C.L."/>
            <person name="Osoegawa K."/>
            <person name="de Jong P.J."/>
            <person name="Hrdy I."/>
            <person name="Horvathova L."/>
            <person name="Zubacova Z."/>
            <person name="Dolezal P."/>
            <person name="Malik S.B."/>
            <person name="Logsdon J.M. Jr."/>
            <person name="Henze K."/>
            <person name="Gupta A."/>
            <person name="Wang C.C."/>
            <person name="Dunne R.L."/>
            <person name="Upcroft J.A."/>
            <person name="Upcroft P."/>
            <person name="White O."/>
            <person name="Salzberg S.L."/>
            <person name="Tang P."/>
            <person name="Chiu C.-H."/>
            <person name="Lee Y.-S."/>
            <person name="Embley T.M."/>
            <person name="Coombs G.H."/>
            <person name="Mottram J.C."/>
            <person name="Tachezy J."/>
            <person name="Fraser-Liggett C.M."/>
            <person name="Johnson P.J."/>
        </authorList>
    </citation>
    <scope>NUCLEOTIDE SEQUENCE [LARGE SCALE GENOMIC DNA]</scope>
    <source>
        <strain evidence="7">G3</strain>
    </source>
</reference>
<dbReference type="PANTHER" id="PTHR19431">
    <property type="entry name" value="60S RIBOSOMAL PROTEIN L4"/>
    <property type="match status" value="1"/>
</dbReference>
<evidence type="ECO:0000313" key="8">
    <source>
        <dbReference type="Proteomes" id="UP000001542"/>
    </source>
</evidence>
<sequence>MSRQTVNVLTQEGQKASTIELPKVFDTPIRAEVVKEVYVNLAKNAQQPHANDPMAGKKVSAISWGTGRAKARVPRVNGSGSNRNGQGAYANFCRGGHRFNPPTLLRRWFRPVPSRQRKFAIASAIAATAVVPLVQARGHILGEVKEVPIVVVDAVQEIKRTRDAVELLKKVGVYGDVQRVLDGSVHRSSKGKFRRAAYKTKKGPLVIYNEDKGIVKAFRNIPGVETISVKALALAKLAPAAQVGRLTIWTESAFKALDGIYESKKRFSLPRSIMTNADIEAVITSDAVQSVLNEKKEVVPLPKCRCCKKLSVGACEDWQKALKEVAELRAAQEAKRTSPEVVKAVFAEAVAAQPATPDNMSTQIINHIPL</sequence>
<name>A2DAA4_TRIV3</name>
<evidence type="ECO:0000256" key="3">
    <source>
        <dbReference type="ARBA" id="ARBA00023274"/>
    </source>
</evidence>
<dbReference type="EMBL" id="DS113182">
    <property type="protein sequence ID" value="EAY22752.1"/>
    <property type="molecule type" value="Genomic_DNA"/>
</dbReference>
<organism evidence="7 8">
    <name type="scientific">Trichomonas vaginalis (strain ATCC PRA-98 / G3)</name>
    <dbReference type="NCBI Taxonomy" id="412133"/>
    <lineage>
        <taxon>Eukaryota</taxon>
        <taxon>Metamonada</taxon>
        <taxon>Parabasalia</taxon>
        <taxon>Trichomonadida</taxon>
        <taxon>Trichomonadidae</taxon>
        <taxon>Trichomonas</taxon>
    </lineage>
</organism>
<dbReference type="OMA" id="ALYGTWR"/>
<dbReference type="InterPro" id="IPR013000">
    <property type="entry name" value="Ribosomal_uL4_euk/arc_CS"/>
</dbReference>
<dbReference type="VEuPathDB" id="TrichDB:TVAGG3_0266860"/>
<dbReference type="Pfam" id="PF14374">
    <property type="entry name" value="Ribos_L4_asso_C"/>
    <property type="match status" value="1"/>
</dbReference>